<evidence type="ECO:0000313" key="3">
    <source>
        <dbReference type="Proteomes" id="UP000309231"/>
    </source>
</evidence>
<keyword evidence="3" id="KW-1185">Reference proteome</keyword>
<dbReference type="EMBL" id="POTL01000001">
    <property type="protein sequence ID" value="TLH51474.1"/>
    <property type="molecule type" value="Genomic_DNA"/>
</dbReference>
<organism evidence="2">
    <name type="scientific">Mycolicibacterium mucogenicum DSM 44124</name>
    <dbReference type="NCBI Taxonomy" id="1226753"/>
    <lineage>
        <taxon>Bacteria</taxon>
        <taxon>Bacillati</taxon>
        <taxon>Actinomycetota</taxon>
        <taxon>Actinomycetes</taxon>
        <taxon>Mycobacteriales</taxon>
        <taxon>Mycobacteriaceae</taxon>
        <taxon>Mycolicibacterium</taxon>
    </lineage>
</organism>
<name>A0A8H2J8Y7_MYCMU</name>
<evidence type="ECO:0000313" key="2">
    <source>
        <dbReference type="EMBL" id="TLH51474.1"/>
    </source>
</evidence>
<proteinExistence type="predicted"/>
<reference evidence="2" key="1">
    <citation type="submission" date="2018-01" db="EMBL/GenBank/DDBJ databases">
        <title>Comparative genomics of Mycobacterium mucogenicum and Mycobacterium neoaurum clade members emphasizing tRNA and non-coding RNA.</title>
        <authorList>
            <person name="Behra P.R.K."/>
            <person name="Pettersson B.M.F."/>
            <person name="Das S."/>
            <person name="Dasgupta S."/>
            <person name="Kirsebom L.A."/>
        </authorList>
    </citation>
    <scope>NUCLEOTIDE SEQUENCE</scope>
    <source>
        <strain evidence="2">DSM 44124</strain>
    </source>
</reference>
<dbReference type="EMBL" id="CP062008">
    <property type="protein sequence ID" value="QPG70025.1"/>
    <property type="molecule type" value="Genomic_DNA"/>
</dbReference>
<sequence length="98" mass="10850">MIVYKCDQCGDDIGERLRITTDTYGPSEHFCSLPCLLLWAKRTGYAKPEEQLAADDVVDAEIACGDESLAFIPPRECGLPEGHSGPHLTAWDAWVARR</sequence>
<dbReference type="AlphaFoldDB" id="A0A8H2J8Y7"/>
<reference evidence="1 3" key="3">
    <citation type="journal article" date="2019" name="Sci. Rep.">
        <title>Insight into the biology of Mycobacterium mucogenicum and Mycobacterium neoaurum clade members.</title>
        <authorList>
            <person name="Behra P.R.K."/>
            <person name="Pettersson B.M.F."/>
            <person name="Ramesh M."/>
            <person name="Dasgupta S."/>
            <person name="Kirsebom L.A."/>
        </authorList>
    </citation>
    <scope>NUCLEOTIDE SEQUENCE [LARGE SCALE GENOMIC DNA]</scope>
    <source>
        <strain evidence="1 3">DSM 44124</strain>
    </source>
</reference>
<protein>
    <submittedName>
        <fullName evidence="2">Uncharacterized protein</fullName>
    </submittedName>
</protein>
<dbReference type="GeneID" id="76723867"/>
<dbReference type="Proteomes" id="UP000309231">
    <property type="component" value="Chromosome"/>
</dbReference>
<dbReference type="KEGG" id="mmuc:C1S78_003075"/>
<dbReference type="RefSeq" id="WP_053854558.1">
    <property type="nucleotide sequence ID" value="NZ_ANBS01000001.1"/>
</dbReference>
<gene>
    <name evidence="1" type="ORF">C1S78_003075</name>
    <name evidence="2" type="ORF">C1S78_03090</name>
</gene>
<accession>A0A8H2J8Y7</accession>
<evidence type="ECO:0000313" key="1">
    <source>
        <dbReference type="EMBL" id="QPG70025.1"/>
    </source>
</evidence>
<reference evidence="1 3" key="2">
    <citation type="journal article" date="2019" name="BMC Evol. Biol.">
        <title>Comparative genomics of Mycobacterium mucogenicum and Mycobacterium neoaurum clade members emphasizing tRNA and non-coding RNA.</title>
        <authorList>
            <person name="Behra P.R.K."/>
            <person name="Pettersson B.M.F."/>
            <person name="Das S."/>
            <person name="Dasgupta S."/>
            <person name="Kirsebom L.A."/>
        </authorList>
    </citation>
    <scope>NUCLEOTIDE SEQUENCE [LARGE SCALE GENOMIC DNA]</scope>
    <source>
        <strain evidence="1 3">DSM 44124</strain>
    </source>
</reference>